<name>A0A094Q542_9ZZZZ</name>
<accession>A0A094Q542</accession>
<dbReference type="CDD" id="cd11614">
    <property type="entry name" value="SAF_CpaB_FlgA_like"/>
    <property type="match status" value="1"/>
</dbReference>
<evidence type="ECO:0008006" key="2">
    <source>
        <dbReference type="Google" id="ProtNLM"/>
    </source>
</evidence>
<dbReference type="EMBL" id="JNSK01000024">
    <property type="protein sequence ID" value="KGA18492.1"/>
    <property type="molecule type" value="Genomic_DNA"/>
</dbReference>
<dbReference type="AlphaFoldDB" id="A0A094Q542"/>
<organism evidence="1">
    <name type="scientific">freshwater metagenome</name>
    <dbReference type="NCBI Taxonomy" id="449393"/>
    <lineage>
        <taxon>unclassified sequences</taxon>
        <taxon>metagenomes</taxon>
        <taxon>ecological metagenomes</taxon>
    </lineage>
</organism>
<comment type="caution">
    <text evidence="1">The sequence shown here is derived from an EMBL/GenBank/DDBJ whole genome shotgun (WGS) entry which is preliminary data.</text>
</comment>
<gene>
    <name evidence="1" type="ORF">GM50_8560</name>
</gene>
<reference evidence="1" key="1">
    <citation type="submission" date="2014-05" db="EMBL/GenBank/DDBJ databases">
        <title>Key roles for freshwater Actinobacteria revealed by deep metagenomic sequencing.</title>
        <authorList>
            <person name="Ghai R."/>
            <person name="Mizuno C.M."/>
            <person name="Picazo A."/>
            <person name="Camacho A."/>
            <person name="Rodriguez-Valera F."/>
        </authorList>
    </citation>
    <scope>NUCLEOTIDE SEQUENCE</scope>
</reference>
<proteinExistence type="predicted"/>
<protein>
    <recommendedName>
        <fullName evidence="2">SAF domain-containing protein</fullName>
    </recommendedName>
</protein>
<evidence type="ECO:0000313" key="1">
    <source>
        <dbReference type="EMBL" id="KGA18492.1"/>
    </source>
</evidence>
<sequence length="206" mass="21835">MITKNSPQAASISLRSPRVIVACVLFLAALLTSFAFAALSDQSSRYWAASKPITPGSLITSEDLVLVDASLIDNADLYLGEGSDPIGMMSTQFIGAGHFLAGQMLSEESLQFDIEQVPLNILTSDIPVMIEVGEPISLYWVPDAINNQSLSTPTLLLTGIFLESIDRKGSNFGSGMSITVSVESSQVSRILSGTSHGRLVVVIANG</sequence>